<proteinExistence type="predicted"/>
<gene>
    <name evidence="4" type="ORF">CLV46_1242</name>
</gene>
<evidence type="ECO:0000256" key="1">
    <source>
        <dbReference type="ARBA" id="ARBA00022679"/>
    </source>
</evidence>
<dbReference type="OrthoDB" id="9805924at2"/>
<dbReference type="Pfam" id="PF00583">
    <property type="entry name" value="Acetyltransf_1"/>
    <property type="match status" value="1"/>
</dbReference>
<dbReference type="PROSITE" id="PS51186">
    <property type="entry name" value="GNAT"/>
    <property type="match status" value="1"/>
</dbReference>
<dbReference type="EMBL" id="PGFF01000001">
    <property type="protein sequence ID" value="PJJ71689.1"/>
    <property type="molecule type" value="Genomic_DNA"/>
</dbReference>
<dbReference type="AlphaFoldDB" id="A0A2M9CIJ6"/>
<evidence type="ECO:0000313" key="4">
    <source>
        <dbReference type="EMBL" id="PJJ71689.1"/>
    </source>
</evidence>
<dbReference type="SUPFAM" id="SSF55729">
    <property type="entry name" value="Acyl-CoA N-acyltransferases (Nat)"/>
    <property type="match status" value="1"/>
</dbReference>
<dbReference type="GO" id="GO:0016747">
    <property type="term" value="F:acyltransferase activity, transferring groups other than amino-acyl groups"/>
    <property type="evidence" value="ECO:0007669"/>
    <property type="project" value="InterPro"/>
</dbReference>
<feature type="domain" description="N-acetyltransferase" evidence="3">
    <location>
        <begin position="2"/>
        <end position="147"/>
    </location>
</feature>
<dbReference type="InterPro" id="IPR000182">
    <property type="entry name" value="GNAT_dom"/>
</dbReference>
<protein>
    <submittedName>
        <fullName evidence="4">Acetyltransferase (GNAT) family protein</fullName>
    </submittedName>
</protein>
<reference evidence="4 5" key="1">
    <citation type="submission" date="2017-11" db="EMBL/GenBank/DDBJ databases">
        <title>Genomic Encyclopedia of Archaeal and Bacterial Type Strains, Phase II (KMG-II): From Individual Species to Whole Genera.</title>
        <authorList>
            <person name="Goeker M."/>
        </authorList>
    </citation>
    <scope>NUCLEOTIDE SEQUENCE [LARGE SCALE GENOMIC DNA]</scope>
    <source>
        <strain evidence="4 5">DSM 27393</strain>
    </source>
</reference>
<comment type="caution">
    <text evidence="4">The sequence shown here is derived from an EMBL/GenBank/DDBJ whole genome shotgun (WGS) entry which is preliminary data.</text>
</comment>
<keyword evidence="5" id="KW-1185">Reference proteome</keyword>
<evidence type="ECO:0000259" key="3">
    <source>
        <dbReference type="PROSITE" id="PS51186"/>
    </source>
</evidence>
<dbReference type="Gene3D" id="3.40.630.30">
    <property type="match status" value="1"/>
</dbReference>
<sequence>MVQVREIRADDAEQWRRLYRGYVEFYQTEKSEESYDLVWGWLMDPDHELGAYVAEVEGRLVGIAHWRPFVRPLNGSVGCYLDDLFVEPEARGSGVADALLARLRRLAAERGWSVVRWITAEDNYRARARYDRIAERTPWVTYDMRPE</sequence>
<dbReference type="RefSeq" id="WP_100363962.1">
    <property type="nucleotide sequence ID" value="NZ_PGFF01000001.1"/>
</dbReference>
<organism evidence="4 5">
    <name type="scientific">Diaminobutyricimonas aerilata</name>
    <dbReference type="NCBI Taxonomy" id="1162967"/>
    <lineage>
        <taxon>Bacteria</taxon>
        <taxon>Bacillati</taxon>
        <taxon>Actinomycetota</taxon>
        <taxon>Actinomycetes</taxon>
        <taxon>Micrococcales</taxon>
        <taxon>Microbacteriaceae</taxon>
        <taxon>Diaminobutyricimonas</taxon>
    </lineage>
</organism>
<dbReference type="InterPro" id="IPR050832">
    <property type="entry name" value="Bact_Acetyltransf"/>
</dbReference>
<evidence type="ECO:0000313" key="5">
    <source>
        <dbReference type="Proteomes" id="UP000228758"/>
    </source>
</evidence>
<dbReference type="InterPro" id="IPR016181">
    <property type="entry name" value="Acyl_CoA_acyltransferase"/>
</dbReference>
<evidence type="ECO:0000256" key="2">
    <source>
        <dbReference type="ARBA" id="ARBA00023315"/>
    </source>
</evidence>
<dbReference type="CDD" id="cd04301">
    <property type="entry name" value="NAT_SF"/>
    <property type="match status" value="1"/>
</dbReference>
<dbReference type="Proteomes" id="UP000228758">
    <property type="component" value="Unassembled WGS sequence"/>
</dbReference>
<name>A0A2M9CIJ6_9MICO</name>
<keyword evidence="1 4" id="KW-0808">Transferase</keyword>
<dbReference type="PANTHER" id="PTHR43877">
    <property type="entry name" value="AMINOALKYLPHOSPHONATE N-ACETYLTRANSFERASE-RELATED-RELATED"/>
    <property type="match status" value="1"/>
</dbReference>
<accession>A0A2M9CIJ6</accession>
<keyword evidence="2" id="KW-0012">Acyltransferase</keyword>